<dbReference type="RefSeq" id="WP_149122321.1">
    <property type="nucleotide sequence ID" value="NZ_VTFL01000001.1"/>
</dbReference>
<dbReference type="SUPFAM" id="SSF48452">
    <property type="entry name" value="TPR-like"/>
    <property type="match status" value="1"/>
</dbReference>
<organism evidence="2">
    <name type="scientific">Dictyoglomus thermophilum</name>
    <dbReference type="NCBI Taxonomy" id="14"/>
    <lineage>
        <taxon>Bacteria</taxon>
        <taxon>Pseudomonadati</taxon>
        <taxon>Dictyoglomota</taxon>
        <taxon>Dictyoglomia</taxon>
        <taxon>Dictyoglomales</taxon>
        <taxon>Dictyoglomaceae</taxon>
        <taxon>Dictyoglomus</taxon>
    </lineage>
</organism>
<evidence type="ECO:0000256" key="1">
    <source>
        <dbReference type="PROSITE-ProRule" id="PRU00339"/>
    </source>
</evidence>
<dbReference type="SMART" id="SM00028">
    <property type="entry name" value="TPR"/>
    <property type="match status" value="1"/>
</dbReference>
<protein>
    <submittedName>
        <fullName evidence="2">Tetratricopeptide repeat protein</fullName>
    </submittedName>
</protein>
<sequence length="237" mass="27661">MKKIIAIFILLIFNISLAVGLENYKLLFIEARSNQDKKLMQDLITTLENLKNPSLTLKLILAECYLEYGIWGAEEKYKRSYFEKAFNLSQEVIKADDKNGLAYYIAGISLSRLMGYMNVFQKVSKLTQFDDLMNKALKYIDNEIYKGLTLMGLGVRFMEPPWPFGDLKKAEMYLLEAEKYLYDYSGLYLQMGRLYIKMGQKDKAEKMLRRVLDMNPHPLFLKAHQENVEEAKILLNN</sequence>
<comment type="caution">
    <text evidence="2">The sequence shown here is derived from an EMBL/GenBank/DDBJ whole genome shotgun (WGS) entry which is preliminary data.</text>
</comment>
<name>A0A7V4DZ55_DICTH</name>
<dbReference type="InterPro" id="IPR011990">
    <property type="entry name" value="TPR-like_helical_dom_sf"/>
</dbReference>
<reference evidence="2" key="1">
    <citation type="journal article" date="2020" name="mSystems">
        <title>Genome- and Community-Level Interaction Insights into Carbon Utilization and Element Cycling Functions of Hydrothermarchaeota in Hydrothermal Sediment.</title>
        <authorList>
            <person name="Zhou Z."/>
            <person name="Liu Y."/>
            <person name="Xu W."/>
            <person name="Pan J."/>
            <person name="Luo Z.H."/>
            <person name="Li M."/>
        </authorList>
    </citation>
    <scope>NUCLEOTIDE SEQUENCE [LARGE SCALE GENOMIC DNA]</scope>
    <source>
        <strain evidence="2">SpSt-70</strain>
    </source>
</reference>
<dbReference type="PROSITE" id="PS50293">
    <property type="entry name" value="TPR_REGION"/>
    <property type="match status" value="1"/>
</dbReference>
<dbReference type="EMBL" id="DTDV01000023">
    <property type="protein sequence ID" value="HGK24573.1"/>
    <property type="molecule type" value="Genomic_DNA"/>
</dbReference>
<dbReference type="InterPro" id="IPR019734">
    <property type="entry name" value="TPR_rpt"/>
</dbReference>
<dbReference type="PROSITE" id="PS50005">
    <property type="entry name" value="TPR"/>
    <property type="match status" value="1"/>
</dbReference>
<proteinExistence type="predicted"/>
<gene>
    <name evidence="2" type="ORF">ENU78_09160</name>
</gene>
<feature type="repeat" description="TPR" evidence="1">
    <location>
        <begin position="185"/>
        <end position="218"/>
    </location>
</feature>
<dbReference type="Gene3D" id="1.25.40.10">
    <property type="entry name" value="Tetratricopeptide repeat domain"/>
    <property type="match status" value="1"/>
</dbReference>
<dbReference type="AlphaFoldDB" id="A0A7V4DZ55"/>
<dbReference type="Pfam" id="PF13181">
    <property type="entry name" value="TPR_8"/>
    <property type="match status" value="1"/>
</dbReference>
<evidence type="ECO:0000313" key="2">
    <source>
        <dbReference type="EMBL" id="HGK24573.1"/>
    </source>
</evidence>
<keyword evidence="1" id="KW-0802">TPR repeat</keyword>
<accession>A0A7V4DZ55</accession>